<dbReference type="EMBL" id="ML977321">
    <property type="protein sequence ID" value="KAF2116351.1"/>
    <property type="molecule type" value="Genomic_DNA"/>
</dbReference>
<keyword evidence="3" id="KW-1185">Reference proteome</keyword>
<dbReference type="AlphaFoldDB" id="A0A6A5ZD35"/>
<evidence type="ECO:0000313" key="3">
    <source>
        <dbReference type="Proteomes" id="UP000799770"/>
    </source>
</evidence>
<gene>
    <name evidence="2" type="ORF">BDV96DRAFT_50306</name>
</gene>
<evidence type="ECO:0000256" key="1">
    <source>
        <dbReference type="SAM" id="MobiDB-lite"/>
    </source>
</evidence>
<name>A0A6A5ZD35_9PLEO</name>
<organism evidence="2 3">
    <name type="scientific">Lophiotrema nucula</name>
    <dbReference type="NCBI Taxonomy" id="690887"/>
    <lineage>
        <taxon>Eukaryota</taxon>
        <taxon>Fungi</taxon>
        <taxon>Dikarya</taxon>
        <taxon>Ascomycota</taxon>
        <taxon>Pezizomycotina</taxon>
        <taxon>Dothideomycetes</taxon>
        <taxon>Pleosporomycetidae</taxon>
        <taxon>Pleosporales</taxon>
        <taxon>Lophiotremataceae</taxon>
        <taxon>Lophiotrema</taxon>
    </lineage>
</organism>
<proteinExistence type="predicted"/>
<reference evidence="2" key="1">
    <citation type="journal article" date="2020" name="Stud. Mycol.">
        <title>101 Dothideomycetes genomes: a test case for predicting lifestyles and emergence of pathogens.</title>
        <authorList>
            <person name="Haridas S."/>
            <person name="Albert R."/>
            <person name="Binder M."/>
            <person name="Bloem J."/>
            <person name="Labutti K."/>
            <person name="Salamov A."/>
            <person name="Andreopoulos B."/>
            <person name="Baker S."/>
            <person name="Barry K."/>
            <person name="Bills G."/>
            <person name="Bluhm B."/>
            <person name="Cannon C."/>
            <person name="Castanera R."/>
            <person name="Culley D."/>
            <person name="Daum C."/>
            <person name="Ezra D."/>
            <person name="Gonzalez J."/>
            <person name="Henrissat B."/>
            <person name="Kuo A."/>
            <person name="Liang C."/>
            <person name="Lipzen A."/>
            <person name="Lutzoni F."/>
            <person name="Magnuson J."/>
            <person name="Mondo S."/>
            <person name="Nolan M."/>
            <person name="Ohm R."/>
            <person name="Pangilinan J."/>
            <person name="Park H.-J."/>
            <person name="Ramirez L."/>
            <person name="Alfaro M."/>
            <person name="Sun H."/>
            <person name="Tritt A."/>
            <person name="Yoshinaga Y."/>
            <person name="Zwiers L.-H."/>
            <person name="Turgeon B."/>
            <person name="Goodwin S."/>
            <person name="Spatafora J."/>
            <person name="Crous P."/>
            <person name="Grigoriev I."/>
        </authorList>
    </citation>
    <scope>NUCLEOTIDE SEQUENCE</scope>
    <source>
        <strain evidence="2">CBS 627.86</strain>
    </source>
</reference>
<protein>
    <submittedName>
        <fullName evidence="2">Uncharacterized protein</fullName>
    </submittedName>
</protein>
<accession>A0A6A5ZD35</accession>
<dbReference type="Proteomes" id="UP000799770">
    <property type="component" value="Unassembled WGS sequence"/>
</dbReference>
<sequence>MKFKGTAGRCAAGVARTHRRPRELTRSRDRSGPNPDAAARLTRLRRWPTELVVGEQRGHRHEPVGPAWWSSWKTADSKTRFSRHPRPCPHRRALLTTIQTEQRRGDGGSYSRQRARRLCVLEGQISRRVDTPSILHRLSPLQVTDCAGGRGWCRDSPDLLPARATDVSGSTGRSCRRRSALAILEASIDSPRAQLLQYHFTQRSCSPSATAPAVVPLRPSSFTAAPPCASSSLPHPRLRTDARGDGRCVDLGPSCTALVTEPSGRIAHRDRRAALHCLLSSPALSCIMLCALCTLTTEQSPLGRVKSGRLVTRPIEARLQAPGSRCLDAMLLQPPACEAVRLLRAIVPDLSVPSPSAKNNFRQYPQILLTEGGNASSDNL</sequence>
<feature type="region of interest" description="Disordered" evidence="1">
    <location>
        <begin position="1"/>
        <end position="38"/>
    </location>
</feature>
<feature type="compositionally biased region" description="Basic and acidic residues" evidence="1">
    <location>
        <begin position="22"/>
        <end position="31"/>
    </location>
</feature>
<evidence type="ECO:0000313" key="2">
    <source>
        <dbReference type="EMBL" id="KAF2116351.1"/>
    </source>
</evidence>